<evidence type="ECO:0000313" key="1">
    <source>
        <dbReference type="EMBL" id="EFI97770.1"/>
    </source>
</evidence>
<dbReference type="Proteomes" id="UP000007431">
    <property type="component" value="Unassembled WGS sequence"/>
</dbReference>
<dbReference type="OMA" id="TWAQSHT"/>
<organism evidence="2">
    <name type="scientific">Schizophyllum commune (strain H4-8 / FGSC 9210)</name>
    <name type="common">Split gill fungus</name>
    <dbReference type="NCBI Taxonomy" id="578458"/>
    <lineage>
        <taxon>Eukaryota</taxon>
        <taxon>Fungi</taxon>
        <taxon>Dikarya</taxon>
        <taxon>Basidiomycota</taxon>
        <taxon>Agaricomycotina</taxon>
        <taxon>Agaricomycetes</taxon>
        <taxon>Agaricomycetidae</taxon>
        <taxon>Agaricales</taxon>
        <taxon>Schizophyllaceae</taxon>
        <taxon>Schizophyllum</taxon>
    </lineage>
</organism>
<dbReference type="eggNOG" id="ENOG502S6I1">
    <property type="taxonomic scope" value="Eukaryota"/>
</dbReference>
<gene>
    <name evidence="1" type="ORF">SCHCODRAFT_15309</name>
</gene>
<dbReference type="Gene3D" id="3.30.559.10">
    <property type="entry name" value="Chloramphenicol acetyltransferase-like domain"/>
    <property type="match status" value="1"/>
</dbReference>
<evidence type="ECO:0000313" key="2">
    <source>
        <dbReference type="Proteomes" id="UP000007431"/>
    </source>
</evidence>
<proteinExistence type="predicted"/>
<dbReference type="STRING" id="578458.D8Q0M2"/>
<dbReference type="SUPFAM" id="SSF52777">
    <property type="entry name" value="CoA-dependent acyltransferases"/>
    <property type="match status" value="1"/>
</dbReference>
<name>D8Q0M2_SCHCM</name>
<sequence length="497" mass="55018">MSAPTRKCKVYFQSSFNTFGLTQNLEVSLHERFSLMRRNLSFPQPLTALIAYPAASLPTADFLSRRITELQEHFPLLRCEVVNAKTREPAFQQRATSYAPEEILRQASFTLVEGSDGTQEKERILYNELDRMTREDLTRPLWQVTLFTPSSPSDRGYVALSADHILIDGKGLALLTQALLAPDISSLPTETLAQIPLMEDTIDIRPPYSYLLPVVWQELLVPKLPSFLQSYVAQPKPWPGSNIQRSPAECEWGLSLLELAPSLVDALKSAGKVHEVKTLHPILKAAHFVAMWAVLAHNSPDIPFPLKANTPRTERKASLGHAYCTSNYTASTDVQVQLKASDDFWATARYVAHALGSPEGIQNGRYNMGMLSFLPDPIPDPAKADTDRPTGWEEHFYGKLHGSDPFGGSLEVSNLGYAALPEGAEDLLWSSASWPCAPVLNANVVGHGNGLRIVTVWREGAAVTKEQVKEVEKVLRRVLERVAGNEAQESKLKDLAA</sequence>
<keyword evidence="2" id="KW-1185">Reference proteome</keyword>
<accession>D8Q0M2</accession>
<dbReference type="PANTHER" id="PTHR28037">
    <property type="entry name" value="ALCOHOL O-ACETYLTRANSFERASE 1-RELATED"/>
    <property type="match status" value="1"/>
</dbReference>
<dbReference type="InParanoid" id="D8Q0M2"/>
<dbReference type="AlphaFoldDB" id="D8Q0M2"/>
<dbReference type="PANTHER" id="PTHR28037:SF1">
    <property type="entry name" value="ALCOHOL O-ACETYLTRANSFERASE 1-RELATED"/>
    <property type="match status" value="1"/>
</dbReference>
<dbReference type="VEuPathDB" id="FungiDB:SCHCODRAFT_02222986"/>
<reference evidence="1 2" key="1">
    <citation type="journal article" date="2010" name="Nat. Biotechnol.">
        <title>Genome sequence of the model mushroom Schizophyllum commune.</title>
        <authorList>
            <person name="Ohm R.A."/>
            <person name="de Jong J.F."/>
            <person name="Lugones L.G."/>
            <person name="Aerts A."/>
            <person name="Kothe E."/>
            <person name="Stajich J.E."/>
            <person name="de Vries R.P."/>
            <person name="Record E."/>
            <person name="Levasseur A."/>
            <person name="Baker S.E."/>
            <person name="Bartholomew K.A."/>
            <person name="Coutinho P.M."/>
            <person name="Erdmann S."/>
            <person name="Fowler T.J."/>
            <person name="Gathman A.C."/>
            <person name="Lombard V."/>
            <person name="Henrissat B."/>
            <person name="Knabe N."/>
            <person name="Kuees U."/>
            <person name="Lilly W.W."/>
            <person name="Lindquist E."/>
            <person name="Lucas S."/>
            <person name="Magnuson J.K."/>
            <person name="Piumi F."/>
            <person name="Raudaskoski M."/>
            <person name="Salamov A."/>
            <person name="Schmutz J."/>
            <person name="Schwarze F.W.M.R."/>
            <person name="vanKuyk P.A."/>
            <person name="Horton J.S."/>
            <person name="Grigoriev I.V."/>
            <person name="Woesten H.A.B."/>
        </authorList>
    </citation>
    <scope>NUCLEOTIDE SEQUENCE [LARGE SCALE GENOMIC DNA]</scope>
    <source>
        <strain evidence="2">H4-8 / FGSC 9210</strain>
    </source>
</reference>
<dbReference type="InterPro" id="IPR052058">
    <property type="entry name" value="Alcohol_O-acetyltransferase"/>
</dbReference>
<protein>
    <submittedName>
        <fullName evidence="1">Uncharacterized protein</fullName>
    </submittedName>
</protein>
<dbReference type="EMBL" id="GL377305">
    <property type="protein sequence ID" value="EFI97770.1"/>
    <property type="molecule type" value="Genomic_DNA"/>
</dbReference>
<dbReference type="InterPro" id="IPR023213">
    <property type="entry name" value="CAT-like_dom_sf"/>
</dbReference>
<dbReference type="HOGENOM" id="CLU_518729_0_0_1"/>